<feature type="transmembrane region" description="Helical" evidence="7">
    <location>
        <begin position="314"/>
        <end position="344"/>
    </location>
</feature>
<feature type="transmembrane region" description="Helical" evidence="7">
    <location>
        <begin position="356"/>
        <end position="381"/>
    </location>
</feature>
<feature type="domain" description="TRAP C4-dicarboxylate transport system permease DctM subunit" evidence="8">
    <location>
        <begin position="6"/>
        <end position="418"/>
    </location>
</feature>
<comment type="subunit">
    <text evidence="7">The complex comprises the extracytoplasmic solute receptor protein and the two transmembrane proteins.</text>
</comment>
<evidence type="ECO:0000259" key="8">
    <source>
        <dbReference type="Pfam" id="PF06808"/>
    </source>
</evidence>
<evidence type="ECO:0000256" key="7">
    <source>
        <dbReference type="RuleBase" id="RU369079"/>
    </source>
</evidence>
<sequence length="428" mass="44942">MLGTTLLILIVLLALAIPVAAALGVLGLILERLYSTMPLSLAMGEVAWSAGRDFLLVSIPMFILLGEILLRSGVAERMYAALATWLSWLPGGLMHSNVGACAVFAATSGSSVATAATVGTVALPLVRTHGYNERLFLGTLAAGGTLGILIPPSINMIIYAVLTDTSIPKLYLAGIIPGLGLAGLFMVIVAIACMIRPEWGGTRIRASWGERLASLPHLLPPLFIFLVVVGSIYAGLATPTEAASLGVVAALVLAAFYRRLSLAMLVEVFENTMRTTAMIMLIIVAAYFLNFVITGIGLTSLITGAVASLGLSKWGMLVAMVVFYLVLGCFMETLSMMITTIPIIAPVMVALGFDPIWLGIIIVILIEAALITPPVGLNLYVVQSLRSGGSLNDVIAGSLPFVIAMIALIVLLAIFPGLALWLPSLVRG</sequence>
<protein>
    <recommendedName>
        <fullName evidence="7">TRAP transporter large permease protein</fullName>
    </recommendedName>
</protein>
<dbReference type="PIRSF" id="PIRSF006066">
    <property type="entry name" value="HI0050"/>
    <property type="match status" value="1"/>
</dbReference>
<keyword evidence="3 7" id="KW-0997">Cell inner membrane</keyword>
<gene>
    <name evidence="9" type="ORF">HJG44_16790</name>
</gene>
<feature type="transmembrane region" description="Helical" evidence="7">
    <location>
        <begin position="215"/>
        <end position="236"/>
    </location>
</feature>
<keyword evidence="2" id="KW-1003">Cell membrane</keyword>
<dbReference type="NCBIfam" id="TIGR00786">
    <property type="entry name" value="dctM"/>
    <property type="match status" value="1"/>
</dbReference>
<dbReference type="PANTHER" id="PTHR33362:SF5">
    <property type="entry name" value="C4-DICARBOXYLATE TRAP TRANSPORTER LARGE PERMEASE PROTEIN DCTM"/>
    <property type="match status" value="1"/>
</dbReference>
<evidence type="ECO:0000256" key="3">
    <source>
        <dbReference type="ARBA" id="ARBA00022519"/>
    </source>
</evidence>
<feature type="transmembrane region" description="Helical" evidence="7">
    <location>
        <begin position="279"/>
        <end position="302"/>
    </location>
</feature>
<organism evidence="9 10">
    <name type="scientific">Enterovirga aerilata</name>
    <dbReference type="NCBI Taxonomy" id="2730920"/>
    <lineage>
        <taxon>Bacteria</taxon>
        <taxon>Pseudomonadati</taxon>
        <taxon>Pseudomonadota</taxon>
        <taxon>Alphaproteobacteria</taxon>
        <taxon>Hyphomicrobiales</taxon>
        <taxon>Methylobacteriaceae</taxon>
        <taxon>Enterovirga</taxon>
    </lineage>
</organism>
<name>A0A849I2K0_9HYPH</name>
<dbReference type="AlphaFoldDB" id="A0A849I2K0"/>
<dbReference type="EMBL" id="JABEPP010000004">
    <property type="protein sequence ID" value="NNM74036.1"/>
    <property type="molecule type" value="Genomic_DNA"/>
</dbReference>
<evidence type="ECO:0000256" key="6">
    <source>
        <dbReference type="ARBA" id="ARBA00023136"/>
    </source>
</evidence>
<evidence type="ECO:0000256" key="5">
    <source>
        <dbReference type="ARBA" id="ARBA00022989"/>
    </source>
</evidence>
<dbReference type="InterPro" id="IPR010656">
    <property type="entry name" value="DctM"/>
</dbReference>
<evidence type="ECO:0000313" key="9">
    <source>
        <dbReference type="EMBL" id="NNM74036.1"/>
    </source>
</evidence>
<dbReference type="Pfam" id="PF06808">
    <property type="entry name" value="DctM"/>
    <property type="match status" value="1"/>
</dbReference>
<evidence type="ECO:0000256" key="2">
    <source>
        <dbReference type="ARBA" id="ARBA00022475"/>
    </source>
</evidence>
<proteinExistence type="inferred from homology"/>
<feature type="transmembrane region" description="Helical" evidence="7">
    <location>
        <begin position="46"/>
        <end position="66"/>
    </location>
</feature>
<dbReference type="RefSeq" id="WP_171219465.1">
    <property type="nucleotide sequence ID" value="NZ_JABEPP010000004.1"/>
</dbReference>
<dbReference type="Proteomes" id="UP000564885">
    <property type="component" value="Unassembled WGS sequence"/>
</dbReference>
<keyword evidence="4 7" id="KW-0812">Transmembrane</keyword>
<keyword evidence="10" id="KW-1185">Reference proteome</keyword>
<keyword evidence="6 7" id="KW-0472">Membrane</keyword>
<keyword evidence="5 7" id="KW-1133">Transmembrane helix</keyword>
<comment type="similarity">
    <text evidence="7">Belongs to the TRAP transporter large permease family.</text>
</comment>
<evidence type="ECO:0000256" key="4">
    <source>
        <dbReference type="ARBA" id="ARBA00022692"/>
    </source>
</evidence>
<keyword evidence="7" id="KW-0813">Transport</keyword>
<comment type="caution">
    <text evidence="9">The sequence shown here is derived from an EMBL/GenBank/DDBJ whole genome shotgun (WGS) entry which is preliminary data.</text>
</comment>
<feature type="transmembrane region" description="Helical" evidence="7">
    <location>
        <begin position="135"/>
        <end position="158"/>
    </location>
</feature>
<feature type="transmembrane region" description="Helical" evidence="7">
    <location>
        <begin position="170"/>
        <end position="195"/>
    </location>
</feature>
<feature type="transmembrane region" description="Helical" evidence="7">
    <location>
        <begin position="242"/>
        <end position="258"/>
    </location>
</feature>
<dbReference type="InterPro" id="IPR004681">
    <property type="entry name" value="TRAP_DctM"/>
</dbReference>
<evidence type="ECO:0000313" key="10">
    <source>
        <dbReference type="Proteomes" id="UP000564885"/>
    </source>
</evidence>
<feature type="transmembrane region" description="Helical" evidence="7">
    <location>
        <begin position="401"/>
        <end position="422"/>
    </location>
</feature>
<comment type="subcellular location">
    <subcellularLocation>
        <location evidence="1 7">Cell inner membrane</location>
        <topology evidence="1 7">Multi-pass membrane protein</topology>
    </subcellularLocation>
</comment>
<reference evidence="9 10" key="1">
    <citation type="submission" date="2020-04" db="EMBL/GenBank/DDBJ databases">
        <title>Enterovirga sp. isolate from soil.</title>
        <authorList>
            <person name="Chea S."/>
            <person name="Kim D.-U."/>
        </authorList>
    </citation>
    <scope>NUCLEOTIDE SEQUENCE [LARGE SCALE GENOMIC DNA]</scope>
    <source>
        <strain evidence="9 10">DB1703</strain>
    </source>
</reference>
<comment type="caution">
    <text evidence="7">Lacks conserved residue(s) required for the propagation of feature annotation.</text>
</comment>
<dbReference type="GO" id="GO:0005886">
    <property type="term" value="C:plasma membrane"/>
    <property type="evidence" value="ECO:0007669"/>
    <property type="project" value="UniProtKB-SubCell"/>
</dbReference>
<comment type="function">
    <text evidence="7">Part of the tripartite ATP-independent periplasmic (TRAP) transport system.</text>
</comment>
<dbReference type="GO" id="GO:0022857">
    <property type="term" value="F:transmembrane transporter activity"/>
    <property type="evidence" value="ECO:0007669"/>
    <property type="project" value="UniProtKB-UniRule"/>
</dbReference>
<dbReference type="PANTHER" id="PTHR33362">
    <property type="entry name" value="SIALIC ACID TRAP TRANSPORTER PERMEASE PROTEIN SIAT-RELATED"/>
    <property type="match status" value="1"/>
</dbReference>
<evidence type="ECO:0000256" key="1">
    <source>
        <dbReference type="ARBA" id="ARBA00004429"/>
    </source>
</evidence>
<accession>A0A849I2K0</accession>